<dbReference type="InterPro" id="IPR001732">
    <property type="entry name" value="UDP-Glc/GDP-Man_DH_N"/>
</dbReference>
<evidence type="ECO:0000256" key="9">
    <source>
        <dbReference type="PIRSR" id="PIRSR500134-1"/>
    </source>
</evidence>
<dbReference type="PIRSF" id="PIRSF500134">
    <property type="entry name" value="UDPglc_DH_bac"/>
    <property type="match status" value="1"/>
</dbReference>
<reference evidence="14 15" key="1">
    <citation type="submission" date="2018-06" db="EMBL/GenBank/DDBJ databases">
        <title>Complete Genome Sequence of Desulfobacter hydrogenophilus (DSM3380).</title>
        <authorList>
            <person name="Marietou A."/>
            <person name="Schreiber L."/>
            <person name="Marshall I."/>
            <person name="Jorgensen B."/>
        </authorList>
    </citation>
    <scope>NUCLEOTIDE SEQUENCE [LARGE SCALE GENOMIC DNA]</scope>
    <source>
        <strain evidence="14 15">DSM 3380</strain>
    </source>
</reference>
<feature type="binding site" evidence="11">
    <location>
        <position position="269"/>
    </location>
    <ligand>
        <name>NAD(+)</name>
        <dbReference type="ChEBI" id="CHEBI:57540"/>
    </ligand>
</feature>
<evidence type="ECO:0000256" key="7">
    <source>
        <dbReference type="ARBA" id="ARBA00047473"/>
    </source>
</evidence>
<dbReference type="RefSeq" id="WP_111956619.1">
    <property type="nucleotide sequence ID" value="NZ_CP036313.1"/>
</dbReference>
<evidence type="ECO:0000256" key="4">
    <source>
        <dbReference type="ARBA" id="ARBA00015132"/>
    </source>
</evidence>
<reference evidence="13 16" key="2">
    <citation type="submission" date="2019-02" db="EMBL/GenBank/DDBJ databases">
        <title>Complete genome sequence of Desulfobacter hydrogenophilus AcRS1.</title>
        <authorList>
            <person name="Marietou A."/>
            <person name="Lund M.B."/>
            <person name="Marshall I.P.G."/>
            <person name="Schreiber L."/>
            <person name="Jorgensen B."/>
        </authorList>
    </citation>
    <scope>NUCLEOTIDE SEQUENCE [LARGE SCALE GENOMIC DNA]</scope>
    <source>
        <strain evidence="13 16">AcRS1</strain>
    </source>
</reference>
<comment type="catalytic activity">
    <reaction evidence="7 8">
        <text>UDP-alpha-D-glucose + 2 NAD(+) + H2O = UDP-alpha-D-glucuronate + 2 NADH + 3 H(+)</text>
        <dbReference type="Rhea" id="RHEA:23596"/>
        <dbReference type="ChEBI" id="CHEBI:15377"/>
        <dbReference type="ChEBI" id="CHEBI:15378"/>
        <dbReference type="ChEBI" id="CHEBI:57540"/>
        <dbReference type="ChEBI" id="CHEBI:57945"/>
        <dbReference type="ChEBI" id="CHEBI:58052"/>
        <dbReference type="ChEBI" id="CHEBI:58885"/>
        <dbReference type="EC" id="1.1.1.22"/>
    </reaction>
</comment>
<name>A0A328FBB8_9BACT</name>
<dbReference type="NCBIfam" id="TIGR03026">
    <property type="entry name" value="NDP-sugDHase"/>
    <property type="match status" value="1"/>
</dbReference>
<dbReference type="InterPro" id="IPR017476">
    <property type="entry name" value="UDP-Glc/GDP-Man"/>
</dbReference>
<comment type="pathway">
    <text evidence="1">Nucleotide-sugar biosynthesis; UDP-alpha-D-glucuronate biosynthesis; UDP-alpha-D-glucuronate from UDP-alpha-D-glucose: step 1/1.</text>
</comment>
<feature type="binding site" evidence="11">
    <location>
        <position position="334"/>
    </location>
    <ligand>
        <name>NAD(+)</name>
        <dbReference type="ChEBI" id="CHEBI:57540"/>
    </ligand>
</feature>
<sequence length="444" mass="48846">MKLTIIGTGYVGLVTGACFSEMGSHVTCVDIDRGKIDNLKKGILPIYEPGLESIVLNNYAEGTLEFTTHLAQAAKDCNVFFIAVGTPPGQDGSADLQYVLEVARQIGSVIDDYAVIVDKSTVPVGTADKVRAQVSKELEARGQTIEFDVVSNPEFLKEGAAVNDFLKPDRIIVGADSDRAAKLMRRLYAPFSRNRDKMLFMNVKDAEMTKYAANSMLATKISFMNEISNLCERLGVDVENVRKGIGSDSRIGYSFIYPGCGYGGSCFPKDVKALVKTGRDKGFTPSLLAAVEERNNLQKQVLGGKVINRFGQNLTGRTFGIWGLAFKPGTDDMREASSLVLIKALVDAGARMNVYDPVAMDQAKKEIPVQEQEKISFAQDQYSALDRADACILVTEWKAFRQPDFKKMASLMKERVIFDGRNQYDPDEIKEAGFEYHGIGRELG</sequence>
<feature type="binding site" evidence="10">
    <location>
        <position position="263"/>
    </location>
    <ligand>
        <name>substrate</name>
    </ligand>
</feature>
<feature type="binding site" evidence="10">
    <location>
        <begin position="255"/>
        <end position="259"/>
    </location>
    <ligand>
        <name>substrate</name>
    </ligand>
</feature>
<evidence type="ECO:0000313" key="15">
    <source>
        <dbReference type="Proteomes" id="UP000248798"/>
    </source>
</evidence>
<dbReference type="GO" id="GO:0051287">
    <property type="term" value="F:NAD binding"/>
    <property type="evidence" value="ECO:0007669"/>
    <property type="project" value="InterPro"/>
</dbReference>
<accession>A0A328FBB8</accession>
<evidence type="ECO:0000256" key="3">
    <source>
        <dbReference type="ARBA" id="ARBA00012954"/>
    </source>
</evidence>
<dbReference type="SMART" id="SM00984">
    <property type="entry name" value="UDPG_MGDP_dh_C"/>
    <property type="match status" value="1"/>
</dbReference>
<proteinExistence type="inferred from homology"/>
<dbReference type="GO" id="GO:0003979">
    <property type="term" value="F:UDP-glucose 6-dehydrogenase activity"/>
    <property type="evidence" value="ECO:0007669"/>
    <property type="project" value="UniProtKB-EC"/>
</dbReference>
<feature type="domain" description="UDP-glucose/GDP-mannose dehydrogenase C-terminal" evidence="12">
    <location>
        <begin position="320"/>
        <end position="426"/>
    </location>
</feature>
<evidence type="ECO:0000256" key="5">
    <source>
        <dbReference type="ARBA" id="ARBA00023002"/>
    </source>
</evidence>
<dbReference type="Proteomes" id="UP000248798">
    <property type="component" value="Unassembled WGS sequence"/>
</dbReference>
<keyword evidence="5 8" id="KW-0560">Oxidoreductase</keyword>
<evidence type="ECO:0000256" key="10">
    <source>
        <dbReference type="PIRSR" id="PIRSR500134-2"/>
    </source>
</evidence>
<dbReference type="EMBL" id="CP036313">
    <property type="protein sequence ID" value="QBH11475.1"/>
    <property type="molecule type" value="Genomic_DNA"/>
</dbReference>
<dbReference type="InterPro" id="IPR014027">
    <property type="entry name" value="UDP-Glc/GDP-Man_DH_C"/>
</dbReference>
<feature type="active site" description="Nucleophile" evidence="9">
    <location>
        <position position="266"/>
    </location>
</feature>
<feature type="binding site" evidence="11">
    <location>
        <position position="30"/>
    </location>
    <ligand>
        <name>NAD(+)</name>
        <dbReference type="ChEBI" id="CHEBI:57540"/>
    </ligand>
</feature>
<dbReference type="PANTHER" id="PTHR43750:SF3">
    <property type="entry name" value="UDP-GLUCOSE 6-DEHYDROGENASE TUAD"/>
    <property type="match status" value="1"/>
</dbReference>
<dbReference type="OrthoDB" id="9803238at2"/>
<evidence type="ECO:0000313" key="16">
    <source>
        <dbReference type="Proteomes" id="UP000293902"/>
    </source>
</evidence>
<evidence type="ECO:0000313" key="14">
    <source>
        <dbReference type="EMBL" id="RAM01974.1"/>
    </source>
</evidence>
<dbReference type="EC" id="1.1.1.22" evidence="3 8"/>
<dbReference type="AlphaFoldDB" id="A0A328FBB8"/>
<dbReference type="Pfam" id="PF03721">
    <property type="entry name" value="UDPG_MGDP_dh_N"/>
    <property type="match status" value="1"/>
</dbReference>
<feature type="binding site" evidence="10">
    <location>
        <begin position="155"/>
        <end position="158"/>
    </location>
    <ligand>
        <name>substrate</name>
    </ligand>
</feature>
<evidence type="ECO:0000259" key="12">
    <source>
        <dbReference type="SMART" id="SM00984"/>
    </source>
</evidence>
<dbReference type="InterPro" id="IPR008927">
    <property type="entry name" value="6-PGluconate_DH-like_C_sf"/>
</dbReference>
<feature type="binding site" evidence="11">
    <location>
        <position position="158"/>
    </location>
    <ligand>
        <name>NAD(+)</name>
        <dbReference type="ChEBI" id="CHEBI:57540"/>
    </ligand>
</feature>
<dbReference type="InterPro" id="IPR014026">
    <property type="entry name" value="UDP-Glc/GDP-Man_DH_dimer"/>
</dbReference>
<evidence type="ECO:0000256" key="11">
    <source>
        <dbReference type="PIRSR" id="PIRSR500134-3"/>
    </source>
</evidence>
<keyword evidence="6 8" id="KW-0520">NAD</keyword>
<dbReference type="InterPro" id="IPR036291">
    <property type="entry name" value="NAD(P)-bd_dom_sf"/>
</dbReference>
<dbReference type="Gene3D" id="1.20.5.100">
    <property type="entry name" value="Cytochrome c1, transmembrane anchor, C-terminal"/>
    <property type="match status" value="1"/>
</dbReference>
<dbReference type="PIRSF" id="PIRSF000124">
    <property type="entry name" value="UDPglc_GDPman_dh"/>
    <property type="match status" value="1"/>
</dbReference>
<dbReference type="InterPro" id="IPR028357">
    <property type="entry name" value="UDPglc_DH_bac"/>
</dbReference>
<gene>
    <name evidence="14" type="ORF">DO021_11065</name>
    <name evidence="13" type="ORF">EYB58_00170</name>
</gene>
<evidence type="ECO:0000256" key="6">
    <source>
        <dbReference type="ARBA" id="ARBA00023027"/>
    </source>
</evidence>
<dbReference type="PANTHER" id="PTHR43750">
    <property type="entry name" value="UDP-GLUCOSE 6-DEHYDROGENASE TUAD"/>
    <property type="match status" value="1"/>
</dbReference>
<dbReference type="Pfam" id="PF03720">
    <property type="entry name" value="UDPG_MGDP_dh_C"/>
    <property type="match status" value="1"/>
</dbReference>
<feature type="binding site" evidence="10">
    <location>
        <position position="210"/>
    </location>
    <ligand>
        <name>substrate</name>
    </ligand>
</feature>
<dbReference type="SUPFAM" id="SSF52413">
    <property type="entry name" value="UDP-glucose/GDP-mannose dehydrogenase C-terminal domain"/>
    <property type="match status" value="1"/>
</dbReference>
<dbReference type="Pfam" id="PF00984">
    <property type="entry name" value="UDPG_MGDP_dh"/>
    <property type="match status" value="1"/>
</dbReference>
<evidence type="ECO:0000256" key="8">
    <source>
        <dbReference type="PIRNR" id="PIRNR000124"/>
    </source>
</evidence>
<dbReference type="GO" id="GO:0006065">
    <property type="term" value="P:UDP-glucuronate biosynthetic process"/>
    <property type="evidence" value="ECO:0007669"/>
    <property type="project" value="UniProtKB-UniPathway"/>
</dbReference>
<feature type="binding site" evidence="11">
    <location>
        <position position="121"/>
    </location>
    <ligand>
        <name>NAD(+)</name>
        <dbReference type="ChEBI" id="CHEBI:57540"/>
    </ligand>
</feature>
<evidence type="ECO:0000313" key="13">
    <source>
        <dbReference type="EMBL" id="QBH11475.1"/>
    </source>
</evidence>
<dbReference type="Gene3D" id="3.40.50.720">
    <property type="entry name" value="NAD(P)-binding Rossmann-like Domain"/>
    <property type="match status" value="2"/>
</dbReference>
<dbReference type="UniPathway" id="UPA00038">
    <property type="reaction ID" value="UER00491"/>
</dbReference>
<dbReference type="SUPFAM" id="SSF51735">
    <property type="entry name" value="NAD(P)-binding Rossmann-fold domains"/>
    <property type="match status" value="1"/>
</dbReference>
<dbReference type="SUPFAM" id="SSF48179">
    <property type="entry name" value="6-phosphogluconate dehydrogenase C-terminal domain-like"/>
    <property type="match status" value="1"/>
</dbReference>
<dbReference type="PROSITE" id="PS51257">
    <property type="entry name" value="PROKAR_LIPOPROTEIN"/>
    <property type="match status" value="1"/>
</dbReference>
<feature type="binding site" evidence="11">
    <location>
        <position position="35"/>
    </location>
    <ligand>
        <name>NAD(+)</name>
        <dbReference type="ChEBI" id="CHEBI:57540"/>
    </ligand>
</feature>
<feature type="binding site" evidence="10">
    <location>
        <position position="327"/>
    </location>
    <ligand>
        <name>substrate</name>
    </ligand>
</feature>
<organism evidence="14 15">
    <name type="scientific">Desulfobacter hydrogenophilus</name>
    <dbReference type="NCBI Taxonomy" id="2291"/>
    <lineage>
        <taxon>Bacteria</taxon>
        <taxon>Pseudomonadati</taxon>
        <taxon>Thermodesulfobacteriota</taxon>
        <taxon>Desulfobacteria</taxon>
        <taxon>Desulfobacterales</taxon>
        <taxon>Desulfobacteraceae</taxon>
        <taxon>Desulfobacter</taxon>
    </lineage>
</organism>
<keyword evidence="16" id="KW-1185">Reference proteome</keyword>
<dbReference type="InterPro" id="IPR036220">
    <property type="entry name" value="UDP-Glc/GDP-Man_DH_C_sf"/>
</dbReference>
<protein>
    <recommendedName>
        <fullName evidence="4 8">UDP-glucose 6-dehydrogenase</fullName>
        <ecNumber evidence="3 8">1.1.1.22</ecNumber>
    </recommendedName>
</protein>
<dbReference type="EMBL" id="QLNI01000020">
    <property type="protein sequence ID" value="RAM01974.1"/>
    <property type="molecule type" value="Genomic_DNA"/>
</dbReference>
<feature type="binding site" evidence="11">
    <location>
        <position position="86"/>
    </location>
    <ligand>
        <name>NAD(+)</name>
        <dbReference type="ChEBI" id="CHEBI:57540"/>
    </ligand>
</feature>
<dbReference type="Proteomes" id="UP000293902">
    <property type="component" value="Chromosome"/>
</dbReference>
<dbReference type="GO" id="GO:0000271">
    <property type="term" value="P:polysaccharide biosynthetic process"/>
    <property type="evidence" value="ECO:0007669"/>
    <property type="project" value="InterPro"/>
</dbReference>
<evidence type="ECO:0000256" key="2">
    <source>
        <dbReference type="ARBA" id="ARBA00006601"/>
    </source>
</evidence>
<comment type="similarity">
    <text evidence="2 8">Belongs to the UDP-glucose/GDP-mannose dehydrogenase family.</text>
</comment>
<evidence type="ECO:0000256" key="1">
    <source>
        <dbReference type="ARBA" id="ARBA00004701"/>
    </source>
</evidence>